<keyword evidence="2" id="KW-1185">Reference proteome</keyword>
<dbReference type="AlphaFoldDB" id="A0A5N5WHQ9"/>
<proteinExistence type="predicted"/>
<sequence length="125" mass="14315">MGYFYYGKNNGGEIISPCYLTNRSMVDHWGRVEGDETIRYEFRNQPNGNIIKFRLGINTKCMPQYYGSGQALKNAAAAAANQDWVPHETYYNSYFEGYVDRMENGTVYNLLPAVRNNNASSRRMG</sequence>
<dbReference type="RefSeq" id="WP_004944620.1">
    <property type="nucleotide sequence ID" value="NZ_JBFADJ010000004.1"/>
</dbReference>
<organism evidence="1 2">
    <name type="scientific">Streptomyces mobaraensis</name>
    <name type="common">Streptoverticillium mobaraense</name>
    <dbReference type="NCBI Taxonomy" id="35621"/>
    <lineage>
        <taxon>Bacteria</taxon>
        <taxon>Bacillati</taxon>
        <taxon>Actinomycetota</taxon>
        <taxon>Actinomycetes</taxon>
        <taxon>Kitasatosporales</taxon>
        <taxon>Streptomycetaceae</taxon>
        <taxon>Streptomyces</taxon>
    </lineage>
</organism>
<protein>
    <submittedName>
        <fullName evidence="1">Uncharacterized protein</fullName>
    </submittedName>
</protein>
<name>A0A5N5WHQ9_STRMB</name>
<evidence type="ECO:0000313" key="2">
    <source>
        <dbReference type="Proteomes" id="UP000327000"/>
    </source>
</evidence>
<gene>
    <name evidence="1" type="ORF">FRZ00_01050</name>
</gene>
<evidence type="ECO:0000313" key="1">
    <source>
        <dbReference type="EMBL" id="KAB7852823.1"/>
    </source>
</evidence>
<dbReference type="Proteomes" id="UP000327000">
    <property type="component" value="Unassembled WGS sequence"/>
</dbReference>
<reference evidence="1 2" key="1">
    <citation type="journal article" date="2019" name="Microb. Cell Fact.">
        <title>Exploring novel herbicidin analogues by transcriptional regulator overexpression and MS/MS molecular networking.</title>
        <authorList>
            <person name="Shi Y."/>
            <person name="Gu R."/>
            <person name="Li Y."/>
            <person name="Wang X."/>
            <person name="Ren W."/>
            <person name="Li X."/>
            <person name="Wang L."/>
            <person name="Xie Y."/>
            <person name="Hong B."/>
        </authorList>
    </citation>
    <scope>NUCLEOTIDE SEQUENCE [LARGE SCALE GENOMIC DNA]</scope>
    <source>
        <strain evidence="1 2">US-43</strain>
    </source>
</reference>
<comment type="caution">
    <text evidence="1">The sequence shown here is derived from an EMBL/GenBank/DDBJ whole genome shotgun (WGS) entry which is preliminary data.</text>
</comment>
<dbReference type="EMBL" id="VOKX01000001">
    <property type="protein sequence ID" value="KAB7852823.1"/>
    <property type="molecule type" value="Genomic_DNA"/>
</dbReference>
<accession>A0A5N5WHQ9</accession>